<evidence type="ECO:0000313" key="2">
    <source>
        <dbReference type="Proteomes" id="UP001163046"/>
    </source>
</evidence>
<keyword evidence="2" id="KW-1185">Reference proteome</keyword>
<gene>
    <name evidence="1" type="ORF">OS493_012125</name>
</gene>
<name>A0A9X0A2Y0_9CNID</name>
<comment type="caution">
    <text evidence="1">The sequence shown here is derived from an EMBL/GenBank/DDBJ whole genome shotgun (WGS) entry which is preliminary data.</text>
</comment>
<evidence type="ECO:0000313" key="1">
    <source>
        <dbReference type="EMBL" id="KAJ7392461.1"/>
    </source>
</evidence>
<accession>A0A9X0A2Y0</accession>
<dbReference type="OrthoDB" id="5951220at2759"/>
<protein>
    <submittedName>
        <fullName evidence="1">Uncharacterized protein</fullName>
    </submittedName>
</protein>
<organism evidence="1 2">
    <name type="scientific">Desmophyllum pertusum</name>
    <dbReference type="NCBI Taxonomy" id="174260"/>
    <lineage>
        <taxon>Eukaryota</taxon>
        <taxon>Metazoa</taxon>
        <taxon>Cnidaria</taxon>
        <taxon>Anthozoa</taxon>
        <taxon>Hexacorallia</taxon>
        <taxon>Scleractinia</taxon>
        <taxon>Caryophylliina</taxon>
        <taxon>Caryophylliidae</taxon>
        <taxon>Desmophyllum</taxon>
    </lineage>
</organism>
<sequence>MAFLDPNRPKYPAQKQALSALLQKIDIMMTDTEKRIEKWVMEMQDVDYDLLYEPGKDNVDPRQKTTTLRR</sequence>
<dbReference type="AlphaFoldDB" id="A0A9X0A2Y0"/>
<dbReference type="EMBL" id="MU825401">
    <property type="protein sequence ID" value="KAJ7392461.1"/>
    <property type="molecule type" value="Genomic_DNA"/>
</dbReference>
<dbReference type="Proteomes" id="UP001163046">
    <property type="component" value="Unassembled WGS sequence"/>
</dbReference>
<proteinExistence type="predicted"/>
<reference evidence="1" key="1">
    <citation type="submission" date="2023-01" db="EMBL/GenBank/DDBJ databases">
        <title>Genome assembly of the deep-sea coral Lophelia pertusa.</title>
        <authorList>
            <person name="Herrera S."/>
            <person name="Cordes E."/>
        </authorList>
    </citation>
    <scope>NUCLEOTIDE SEQUENCE</scope>
    <source>
        <strain evidence="1">USNM1676648</strain>
        <tissue evidence="1">Polyp</tissue>
    </source>
</reference>